<evidence type="ECO:0000313" key="2">
    <source>
        <dbReference type="Proteomes" id="UP000187151"/>
    </source>
</evidence>
<evidence type="ECO:0008006" key="3">
    <source>
        <dbReference type="Google" id="ProtNLM"/>
    </source>
</evidence>
<protein>
    <recommendedName>
        <fullName evidence="3">Immunity protein 49</fullName>
    </recommendedName>
</protein>
<proteinExistence type="predicted"/>
<reference evidence="1 2" key="1">
    <citation type="submission" date="2016-01" db="EMBL/GenBank/DDBJ databases">
        <title>Streptomyces amritsarensis strain MTCC 11845 genome sequencing and assembly.</title>
        <authorList>
            <person name="Sharma D."/>
            <person name="Nair G.R."/>
            <person name="Kaur G."/>
            <person name="Manhas R.K."/>
            <person name="Mayilraj S."/>
        </authorList>
    </citation>
    <scope>NUCLEOTIDE SEQUENCE [LARGE SCALE GENOMIC DNA]</scope>
    <source>
        <strain evidence="1 2">MTCC 11845</strain>
    </source>
</reference>
<dbReference type="EMBL" id="MQUR01000013">
    <property type="protein sequence ID" value="OLZ70235.1"/>
    <property type="molecule type" value="Genomic_DNA"/>
</dbReference>
<evidence type="ECO:0000313" key="1">
    <source>
        <dbReference type="EMBL" id="OLZ70235.1"/>
    </source>
</evidence>
<accession>A0ABX3G826</accession>
<gene>
    <name evidence="1" type="ORF">AVW11_08440</name>
</gene>
<sequence length="243" mass="26773">MSDALLLAQERSVPDPAAGWLETWEAWVVAMQSGSAMFAAAATASESVDCLIHHEMRSLPATGPRSWVNTGSWINVFFLSVICRDKARLDALCEIPPSLLQASGAEFDPYIHPWSETLRSYWLSRPDLGDHLLQAAEGLAPLAAPISGPEMTTKILWPVVDLFHRFVTGDHEQFNRSLVNALTLHKQYWTADEGLARDARGLVAVGPLAMACLAYDAGFPVDVESDYLPKHLLKRTWVGEFAT</sequence>
<organism evidence="1 2">
    <name type="scientific">Streptomyces amritsarensis</name>
    <dbReference type="NCBI Taxonomy" id="681158"/>
    <lineage>
        <taxon>Bacteria</taxon>
        <taxon>Bacillati</taxon>
        <taxon>Actinomycetota</taxon>
        <taxon>Actinomycetes</taxon>
        <taxon>Kitasatosporales</taxon>
        <taxon>Streptomycetaceae</taxon>
        <taxon>Streptomyces</taxon>
    </lineage>
</organism>
<keyword evidence="2" id="KW-1185">Reference proteome</keyword>
<dbReference type="Pfam" id="PF15575">
    <property type="entry name" value="Imm49"/>
    <property type="match status" value="1"/>
</dbReference>
<dbReference type="Proteomes" id="UP000187151">
    <property type="component" value="Unassembled WGS sequence"/>
</dbReference>
<name>A0ABX3G826_9ACTN</name>
<dbReference type="InterPro" id="IPR029074">
    <property type="entry name" value="Imm49"/>
</dbReference>
<comment type="caution">
    <text evidence="1">The sequence shown here is derived from an EMBL/GenBank/DDBJ whole genome shotgun (WGS) entry which is preliminary data.</text>
</comment>